<dbReference type="EMBL" id="LTBA01000025">
    <property type="protein sequence ID" value="KYH34093.1"/>
    <property type="molecule type" value="Genomic_DNA"/>
</dbReference>
<dbReference type="STRING" id="1121338.CLTEP_19380"/>
<dbReference type="InterPro" id="IPR035205">
    <property type="entry name" value="DUF5320"/>
</dbReference>
<reference evidence="2 3" key="1">
    <citation type="submission" date="2016-02" db="EMBL/GenBank/DDBJ databases">
        <title>Genome sequence of Clostridium tepidiprofundi DSM 19306.</title>
        <authorList>
            <person name="Poehlein A."/>
            <person name="Daniel R."/>
        </authorList>
    </citation>
    <scope>NUCLEOTIDE SEQUENCE [LARGE SCALE GENOMIC DNA]</scope>
    <source>
        <strain evidence="2 3">DSM 19306</strain>
    </source>
</reference>
<comment type="caution">
    <text evidence="2">The sequence shown here is derived from an EMBL/GenBank/DDBJ whole genome shotgun (WGS) entry which is preliminary data.</text>
</comment>
<name>A0A151B2T9_9CLOT</name>
<evidence type="ECO:0000313" key="3">
    <source>
        <dbReference type="Proteomes" id="UP000075531"/>
    </source>
</evidence>
<protein>
    <submittedName>
        <fullName evidence="2">Uncharacterized protein</fullName>
    </submittedName>
</protein>
<proteinExistence type="predicted"/>
<gene>
    <name evidence="2" type="ORF">CLTEP_19380</name>
</gene>
<keyword evidence="3" id="KW-1185">Reference proteome</keyword>
<dbReference type="Proteomes" id="UP000075531">
    <property type="component" value="Unassembled WGS sequence"/>
</dbReference>
<evidence type="ECO:0000256" key="1">
    <source>
        <dbReference type="SAM" id="MobiDB-lite"/>
    </source>
</evidence>
<dbReference type="OrthoDB" id="9815278at2"/>
<evidence type="ECO:0000313" key="2">
    <source>
        <dbReference type="EMBL" id="KYH34093.1"/>
    </source>
</evidence>
<dbReference type="AlphaFoldDB" id="A0A151B2T9"/>
<feature type="region of interest" description="Disordered" evidence="1">
    <location>
        <begin position="1"/>
        <end position="26"/>
    </location>
</feature>
<dbReference type="Pfam" id="PF17253">
    <property type="entry name" value="DUF5320"/>
    <property type="match status" value="1"/>
</dbReference>
<dbReference type="PATRIC" id="fig|1121338.3.peg.1999"/>
<sequence>MPRLDGTGPNGMGPMTGRGLGKCTSNSVNQTNANEIGYFGRGLGRGLGFGRGLGRGFRRGGGFCRWYGTNGYYGVSEETLLRQEKEILEERLNYINSLMNKNVKPENEE</sequence>
<dbReference type="RefSeq" id="WP_066826052.1">
    <property type="nucleotide sequence ID" value="NZ_LTBA01000025.1"/>
</dbReference>
<organism evidence="2 3">
    <name type="scientific">Clostridium tepidiprofundi DSM 19306</name>
    <dbReference type="NCBI Taxonomy" id="1121338"/>
    <lineage>
        <taxon>Bacteria</taxon>
        <taxon>Bacillati</taxon>
        <taxon>Bacillota</taxon>
        <taxon>Clostridia</taxon>
        <taxon>Eubacteriales</taxon>
        <taxon>Clostridiaceae</taxon>
        <taxon>Clostridium</taxon>
    </lineage>
</organism>
<accession>A0A151B2T9</accession>
<feature type="compositionally biased region" description="Gly residues" evidence="1">
    <location>
        <begin position="8"/>
        <end position="20"/>
    </location>
</feature>